<sequence>MSFHADRHVHILIIGGGAIGTSVAYHLARDGAKDVLLVEKSLLTHGCTWHAAGLVGQLRGKRNLTRLMQNSVAVFDRLEAETGQAISWKKVGSLRLAGSSARWSEIRRSMTQAKSFGVECHSLSADEAAKHFPYIVKEGIEGAAYIPGDGYIDPYSLTMAYAKGARQNGARIEEGVTVEEIVIEGRRAVGVVTNGGSISCDILVNCAGLWAKRVGKMAGVPLAAGVVEHQYFLTEKTLTLDPNLTTLRDPDHNFYLKPDTGSFAIGGWEDGSKGCWRGMPPLDFGRELFPPNMERLELFALPAAERLPVLNEIGIQTVINGPIPVSFDGEPIMGLAPELDNFFVACGFTAGIAASGGAGLALSNMILHGDAGMDLWPFDVRRFGAVQAHGRYLEARAIEAYGAYYKIHWPAEESHAARGLRLSPLHDTLRDNGAVFGSKFGWERPNWFSVDDGKSVELGSFEGKPGWFNAVGDEVRAIRERAALIDQTSFSKFEITGSGAQAALQRIAANDLSGAPGRAVYTQLCNEKGGIEADVTIVHTGEDRFLLVTGSGFGVHDRHWISRHLPAGVSLRDVTNQYATINLCGPRARDILQSVSDDDVSNDTLPFLAARAIEVGNATALAVRVGYVGELGYELYVPEDYAVHVYETLREAGEPHGIADAGYRAIDACRMEKGYLYWSGDITPDYNPYEAGLGFAVALDKGEFLGREALSRIKAEGVTRKLCSFTVDGFAPFHGGEAILFGGKVVGSTSSTGYGYTLGKTIAFGYLPVELAGEAAFEIEAFGKAYRATRGPRTLYDPKMERLRA</sequence>
<evidence type="ECO:0000259" key="5">
    <source>
        <dbReference type="Pfam" id="PF08669"/>
    </source>
</evidence>
<name>A0A1G5ZJ74_9HYPH</name>
<dbReference type="SUPFAM" id="SSF51905">
    <property type="entry name" value="FAD/NAD(P)-binding domain"/>
    <property type="match status" value="1"/>
</dbReference>
<dbReference type="InterPro" id="IPR027266">
    <property type="entry name" value="TrmE/GcvT-like"/>
</dbReference>
<dbReference type="Pfam" id="PF01571">
    <property type="entry name" value="GCV_T"/>
    <property type="match status" value="1"/>
</dbReference>
<dbReference type="Pfam" id="PF08669">
    <property type="entry name" value="GCV_T_C"/>
    <property type="match status" value="1"/>
</dbReference>
<dbReference type="InterPro" id="IPR029043">
    <property type="entry name" value="GcvT/YgfZ_C"/>
</dbReference>
<evidence type="ECO:0000313" key="8">
    <source>
        <dbReference type="Proteomes" id="UP000198588"/>
    </source>
</evidence>
<evidence type="ECO:0000256" key="2">
    <source>
        <dbReference type="ARBA" id="ARBA00023002"/>
    </source>
</evidence>
<dbReference type="InterPro" id="IPR032503">
    <property type="entry name" value="FAO_M"/>
</dbReference>
<dbReference type="Proteomes" id="UP000198588">
    <property type="component" value="Unassembled WGS sequence"/>
</dbReference>
<accession>A0A1G5ZJ74</accession>
<dbReference type="SUPFAM" id="SSF101790">
    <property type="entry name" value="Aminomethyltransferase beta-barrel domain"/>
    <property type="match status" value="1"/>
</dbReference>
<evidence type="ECO:0000313" key="7">
    <source>
        <dbReference type="EMBL" id="SDA94921.1"/>
    </source>
</evidence>
<evidence type="ECO:0000259" key="4">
    <source>
        <dbReference type="Pfam" id="PF01571"/>
    </source>
</evidence>
<dbReference type="STRING" id="1165689.SAMN02927914_05280"/>
<dbReference type="InterPro" id="IPR013977">
    <property type="entry name" value="GcvT_C"/>
</dbReference>
<dbReference type="OrthoDB" id="9804379at2"/>
<dbReference type="SUPFAM" id="SSF103025">
    <property type="entry name" value="Folate-binding domain"/>
    <property type="match status" value="1"/>
</dbReference>
<evidence type="ECO:0000259" key="3">
    <source>
        <dbReference type="Pfam" id="PF01266"/>
    </source>
</evidence>
<comment type="similarity">
    <text evidence="1">Belongs to the GcvT family.</text>
</comment>
<dbReference type="PANTHER" id="PTHR43757:SF11">
    <property type="entry name" value="SARCOSINE DEHYDROGENASE"/>
    <property type="match status" value="1"/>
</dbReference>
<protein>
    <submittedName>
        <fullName evidence="7">4-methylaminobutanoate oxidase (Formaldehyde-forming)</fullName>
    </submittedName>
</protein>
<keyword evidence="2" id="KW-0560">Oxidoreductase</keyword>
<dbReference type="Gene3D" id="3.30.9.10">
    <property type="entry name" value="D-Amino Acid Oxidase, subunit A, domain 2"/>
    <property type="match status" value="1"/>
</dbReference>
<dbReference type="Pfam" id="PF01266">
    <property type="entry name" value="DAO"/>
    <property type="match status" value="1"/>
</dbReference>
<feature type="domain" description="Aminomethyltransferase C-terminal" evidence="5">
    <location>
        <begin position="720"/>
        <end position="797"/>
    </location>
</feature>
<dbReference type="AlphaFoldDB" id="A0A1G5ZJ74"/>
<dbReference type="Gene3D" id="3.30.70.1400">
    <property type="entry name" value="Aminomethyltransferase beta-barrel domains"/>
    <property type="match status" value="1"/>
</dbReference>
<feature type="domain" description="GCVT N-terminal" evidence="4">
    <location>
        <begin position="425"/>
        <end position="701"/>
    </location>
</feature>
<dbReference type="GO" id="GO:0016491">
    <property type="term" value="F:oxidoreductase activity"/>
    <property type="evidence" value="ECO:0007669"/>
    <property type="project" value="UniProtKB-KW"/>
</dbReference>
<dbReference type="InterPro" id="IPR006076">
    <property type="entry name" value="FAD-dep_OxRdtase"/>
</dbReference>
<feature type="domain" description="FAD dependent oxidoreductase central" evidence="6">
    <location>
        <begin position="368"/>
        <end position="423"/>
    </location>
</feature>
<dbReference type="Gene3D" id="3.30.1360.120">
    <property type="entry name" value="Probable tRNA modification gtpase trme, domain 1"/>
    <property type="match status" value="1"/>
</dbReference>
<dbReference type="InterPro" id="IPR036188">
    <property type="entry name" value="FAD/NAD-bd_sf"/>
</dbReference>
<dbReference type="InterPro" id="IPR028896">
    <property type="entry name" value="GcvT/YgfZ/DmdA"/>
</dbReference>
<reference evidence="7 8" key="1">
    <citation type="submission" date="2016-10" db="EMBL/GenBank/DDBJ databases">
        <authorList>
            <person name="de Groot N.N."/>
        </authorList>
    </citation>
    <scope>NUCLEOTIDE SEQUENCE [LARGE SCALE GENOMIC DNA]</scope>
    <source>
        <strain evidence="7 8">CGMCC 1.12097</strain>
    </source>
</reference>
<evidence type="ECO:0000259" key="6">
    <source>
        <dbReference type="Pfam" id="PF16350"/>
    </source>
</evidence>
<organism evidence="7 8">
    <name type="scientific">Mesorhizobium qingshengii</name>
    <dbReference type="NCBI Taxonomy" id="1165689"/>
    <lineage>
        <taxon>Bacteria</taxon>
        <taxon>Pseudomonadati</taxon>
        <taxon>Pseudomonadota</taxon>
        <taxon>Alphaproteobacteria</taxon>
        <taxon>Hyphomicrobiales</taxon>
        <taxon>Phyllobacteriaceae</taxon>
        <taxon>Mesorhizobium</taxon>
    </lineage>
</organism>
<feature type="domain" description="FAD dependent oxidoreductase" evidence="3">
    <location>
        <begin position="11"/>
        <end position="364"/>
    </location>
</feature>
<dbReference type="InterPro" id="IPR006222">
    <property type="entry name" value="GCVT_N"/>
</dbReference>
<evidence type="ECO:0000256" key="1">
    <source>
        <dbReference type="ARBA" id="ARBA00008609"/>
    </source>
</evidence>
<gene>
    <name evidence="7" type="ORF">SAMN02927914_05280</name>
</gene>
<dbReference type="SUPFAM" id="SSF54373">
    <property type="entry name" value="FAD-linked reductases, C-terminal domain"/>
    <property type="match status" value="1"/>
</dbReference>
<proteinExistence type="inferred from homology"/>
<dbReference type="Gene3D" id="2.40.30.110">
    <property type="entry name" value="Aminomethyltransferase beta-barrel domains"/>
    <property type="match status" value="1"/>
</dbReference>
<dbReference type="RefSeq" id="WP_091584361.1">
    <property type="nucleotide sequence ID" value="NZ_FMXM01000021.1"/>
</dbReference>
<dbReference type="PANTHER" id="PTHR43757">
    <property type="entry name" value="AMINOMETHYLTRANSFERASE"/>
    <property type="match status" value="1"/>
</dbReference>
<dbReference type="EMBL" id="FMXM01000021">
    <property type="protein sequence ID" value="SDA94921.1"/>
    <property type="molecule type" value="Genomic_DNA"/>
</dbReference>
<dbReference type="Pfam" id="PF16350">
    <property type="entry name" value="FAO_M"/>
    <property type="match status" value="1"/>
</dbReference>
<dbReference type="Gene3D" id="3.50.50.60">
    <property type="entry name" value="FAD/NAD(P)-binding domain"/>
    <property type="match status" value="1"/>
</dbReference>